<dbReference type="SUPFAM" id="SSF52172">
    <property type="entry name" value="CheY-like"/>
    <property type="match status" value="1"/>
</dbReference>
<organism evidence="5 6">
    <name type="scientific">Micromonospora echinofusca</name>
    <dbReference type="NCBI Taxonomy" id="47858"/>
    <lineage>
        <taxon>Bacteria</taxon>
        <taxon>Bacillati</taxon>
        <taxon>Actinomycetota</taxon>
        <taxon>Actinomycetes</taxon>
        <taxon>Micromonosporales</taxon>
        <taxon>Micromonosporaceae</taxon>
        <taxon>Micromonospora</taxon>
    </lineage>
</organism>
<evidence type="ECO:0000256" key="2">
    <source>
        <dbReference type="PROSITE-ProRule" id="PRU00169"/>
    </source>
</evidence>
<dbReference type="PANTHER" id="PTHR43214:SF42">
    <property type="entry name" value="TRANSCRIPTIONAL REGULATORY PROTEIN DESR"/>
    <property type="match status" value="1"/>
</dbReference>
<dbReference type="Proteomes" id="UP000823521">
    <property type="component" value="Unassembled WGS sequence"/>
</dbReference>
<dbReference type="InterPro" id="IPR000792">
    <property type="entry name" value="Tscrpt_reg_LuxR_C"/>
</dbReference>
<gene>
    <name evidence="5" type="ORF">GSF22_25305</name>
</gene>
<evidence type="ECO:0000313" key="5">
    <source>
        <dbReference type="EMBL" id="MBO4209286.1"/>
    </source>
</evidence>
<dbReference type="PROSITE" id="PS50043">
    <property type="entry name" value="HTH_LUXR_2"/>
    <property type="match status" value="1"/>
</dbReference>
<sequence>MIRVVVMEEMGLLRGALRAVLSNEEDMEVVADVAQVGELLTVVRREQPDVVVLGLDLDVPDQLRVVERIGAVAPDTGVLAMSGRWRPTAMQAAAAVGVRGFISKDGPPDELVRMVRSLAAGERVIDPLAAVAVLGPPRSPLTGRETEVLRAAAEGLPLKEIARRLYLAHGTVRNHLSVIMRKTGTRNRLEAIRRAQRDGWL</sequence>
<dbReference type="PANTHER" id="PTHR43214">
    <property type="entry name" value="TWO-COMPONENT RESPONSE REGULATOR"/>
    <property type="match status" value="1"/>
</dbReference>
<feature type="domain" description="Response regulatory" evidence="4">
    <location>
        <begin position="3"/>
        <end position="119"/>
    </location>
</feature>
<dbReference type="CDD" id="cd06170">
    <property type="entry name" value="LuxR_C_like"/>
    <property type="match status" value="1"/>
</dbReference>
<dbReference type="EMBL" id="WVUH01000284">
    <property type="protein sequence ID" value="MBO4209286.1"/>
    <property type="molecule type" value="Genomic_DNA"/>
</dbReference>
<dbReference type="InterPro" id="IPR011006">
    <property type="entry name" value="CheY-like_superfamily"/>
</dbReference>
<proteinExistence type="predicted"/>
<evidence type="ECO:0000256" key="1">
    <source>
        <dbReference type="ARBA" id="ARBA00023125"/>
    </source>
</evidence>
<dbReference type="SMART" id="SM00421">
    <property type="entry name" value="HTH_LUXR"/>
    <property type="match status" value="1"/>
</dbReference>
<evidence type="ECO:0000259" key="4">
    <source>
        <dbReference type="PROSITE" id="PS50110"/>
    </source>
</evidence>
<evidence type="ECO:0000313" key="6">
    <source>
        <dbReference type="Proteomes" id="UP000823521"/>
    </source>
</evidence>
<reference evidence="5 6" key="1">
    <citation type="submission" date="2019-12" db="EMBL/GenBank/DDBJ databases">
        <title>Whole genome sequencing of endophytic Actinobacterium Micromonospora sp. MPMI6T.</title>
        <authorList>
            <person name="Evv R."/>
            <person name="Podile A.R."/>
        </authorList>
    </citation>
    <scope>NUCLEOTIDE SEQUENCE [LARGE SCALE GENOMIC DNA]</scope>
    <source>
        <strain evidence="5 6">MPMI6</strain>
    </source>
</reference>
<accession>A0ABS3VXM2</accession>
<dbReference type="PRINTS" id="PR00038">
    <property type="entry name" value="HTHLUXR"/>
</dbReference>
<dbReference type="Gene3D" id="3.40.50.2300">
    <property type="match status" value="1"/>
</dbReference>
<feature type="domain" description="HTH luxR-type" evidence="3">
    <location>
        <begin position="134"/>
        <end position="199"/>
    </location>
</feature>
<dbReference type="SUPFAM" id="SSF46894">
    <property type="entry name" value="C-terminal effector domain of the bipartite response regulators"/>
    <property type="match status" value="1"/>
</dbReference>
<dbReference type="Pfam" id="PF00072">
    <property type="entry name" value="Response_reg"/>
    <property type="match status" value="1"/>
</dbReference>
<comment type="caution">
    <text evidence="2">Lacks conserved residue(s) required for the propagation of feature annotation.</text>
</comment>
<name>A0ABS3VXM2_MICEH</name>
<dbReference type="SMART" id="SM00448">
    <property type="entry name" value="REC"/>
    <property type="match status" value="1"/>
</dbReference>
<dbReference type="PROSITE" id="PS50110">
    <property type="entry name" value="RESPONSE_REGULATORY"/>
    <property type="match status" value="1"/>
</dbReference>
<evidence type="ECO:0000259" key="3">
    <source>
        <dbReference type="PROSITE" id="PS50043"/>
    </source>
</evidence>
<dbReference type="InterPro" id="IPR001789">
    <property type="entry name" value="Sig_transdc_resp-reg_receiver"/>
</dbReference>
<dbReference type="InterPro" id="IPR039420">
    <property type="entry name" value="WalR-like"/>
</dbReference>
<dbReference type="InterPro" id="IPR016032">
    <property type="entry name" value="Sig_transdc_resp-reg_C-effctor"/>
</dbReference>
<protein>
    <submittedName>
        <fullName evidence="5">Response regulator</fullName>
    </submittedName>
</protein>
<dbReference type="Pfam" id="PF00196">
    <property type="entry name" value="GerE"/>
    <property type="match status" value="1"/>
</dbReference>
<keyword evidence="1" id="KW-0238">DNA-binding</keyword>
<comment type="caution">
    <text evidence="5">The sequence shown here is derived from an EMBL/GenBank/DDBJ whole genome shotgun (WGS) entry which is preliminary data.</text>
</comment>
<keyword evidence="6" id="KW-1185">Reference proteome</keyword>